<keyword evidence="5 7" id="KW-0456">Lyase</keyword>
<dbReference type="GO" id="GO:0071555">
    <property type="term" value="P:cell wall organization"/>
    <property type="evidence" value="ECO:0007669"/>
    <property type="project" value="UniProtKB-KW"/>
</dbReference>
<dbReference type="GO" id="GO:0005886">
    <property type="term" value="C:plasma membrane"/>
    <property type="evidence" value="ECO:0007669"/>
    <property type="project" value="UniProtKB-SubCell"/>
</dbReference>
<comment type="function">
    <text evidence="7">Functions as a peptidoglycan terminase that cleaves nascent peptidoglycan strands endolytically to terminate their elongation.</text>
</comment>
<comment type="caution">
    <text evidence="8">The sequence shown here is derived from an EMBL/GenBank/DDBJ whole genome shotgun (WGS) entry which is preliminary data.</text>
</comment>
<evidence type="ECO:0000256" key="6">
    <source>
        <dbReference type="ARBA" id="ARBA00023316"/>
    </source>
</evidence>
<dbReference type="PANTHER" id="PTHR30518:SF2">
    <property type="entry name" value="ENDOLYTIC MUREIN TRANSGLYCOSYLASE"/>
    <property type="match status" value="1"/>
</dbReference>
<evidence type="ECO:0000256" key="1">
    <source>
        <dbReference type="ARBA" id="ARBA00022475"/>
    </source>
</evidence>
<evidence type="ECO:0000313" key="8">
    <source>
        <dbReference type="EMBL" id="GGF57762.1"/>
    </source>
</evidence>
<evidence type="ECO:0000256" key="4">
    <source>
        <dbReference type="ARBA" id="ARBA00023136"/>
    </source>
</evidence>
<dbReference type="EMBL" id="BMHV01000005">
    <property type="protein sequence ID" value="GGF57762.1"/>
    <property type="molecule type" value="Genomic_DNA"/>
</dbReference>
<dbReference type="Gene3D" id="3.30.160.60">
    <property type="entry name" value="Classic Zinc Finger"/>
    <property type="match status" value="1"/>
</dbReference>
<dbReference type="NCBIfam" id="TIGR00247">
    <property type="entry name" value="endolytic transglycosylase MltG"/>
    <property type="match status" value="1"/>
</dbReference>
<proteinExistence type="inferred from homology"/>
<gene>
    <name evidence="7" type="primary">mltG</name>
    <name evidence="8" type="ORF">GCM10011332_09070</name>
</gene>
<sequence>MSDAEKPQSKSKKNEPKSSFKKVSAFLVGLIVVVVFAGSGFSYWLAKNFTRSWVLTQEKVVIIPQGSGVATIAQLLEKEGVINNALVFRIVLRFNQLDKQLKAGEYLFPARVTPKQVTRILEEGKTVLHRFTVAEGLTSVEVVAQLNAQDGLNGQVTHIPPEGSLLPETYSYHRGMARAAVLSHMQETMIKTLDELWENRQEGLPFKTKEEALILASIVEKETGIRAERALVAGVFINRLKKRMRLQTDPTVVYGITMGQESLGRPLSRKDLKTPTPYNTYTNYGLPPGPICNPGRASIEAVLNPGQTDALYFVADGTGGHAFAKTLVEHNRNVAQWRKIERSRD</sequence>
<keyword evidence="2 7" id="KW-0812">Transmembrane</keyword>
<comment type="similarity">
    <text evidence="7">Belongs to the transglycosylase MltG family.</text>
</comment>
<dbReference type="RefSeq" id="WP_188662130.1">
    <property type="nucleotide sequence ID" value="NZ_BMHV01000005.1"/>
</dbReference>
<keyword evidence="3 7" id="KW-1133">Transmembrane helix</keyword>
<dbReference type="Proteomes" id="UP000632498">
    <property type="component" value="Unassembled WGS sequence"/>
</dbReference>
<keyword evidence="1 7" id="KW-1003">Cell membrane</keyword>
<evidence type="ECO:0000256" key="7">
    <source>
        <dbReference type="HAMAP-Rule" id="MF_02065"/>
    </source>
</evidence>
<protein>
    <recommendedName>
        <fullName evidence="7">Endolytic murein transglycosylase</fullName>
        <ecNumber evidence="7">4.2.2.29</ecNumber>
    </recommendedName>
    <alternativeName>
        <fullName evidence="7">Peptidoglycan lytic transglycosylase</fullName>
    </alternativeName>
    <alternativeName>
        <fullName evidence="7">Peptidoglycan polymerization terminase</fullName>
    </alternativeName>
</protein>
<dbReference type="AlphaFoldDB" id="A0A917BSX8"/>
<dbReference type="EC" id="4.2.2.29" evidence="7"/>
<keyword evidence="6 7" id="KW-0961">Cell wall biogenesis/degradation</keyword>
<dbReference type="HAMAP" id="MF_02065">
    <property type="entry name" value="MltG"/>
    <property type="match status" value="1"/>
</dbReference>
<evidence type="ECO:0000313" key="9">
    <source>
        <dbReference type="Proteomes" id="UP000632498"/>
    </source>
</evidence>
<keyword evidence="4 7" id="KW-0472">Membrane</keyword>
<reference evidence="8" key="2">
    <citation type="submission" date="2020-09" db="EMBL/GenBank/DDBJ databases">
        <authorList>
            <person name="Sun Q."/>
            <person name="Zhou Y."/>
        </authorList>
    </citation>
    <scope>NUCLEOTIDE SEQUENCE</scope>
    <source>
        <strain evidence="8">CGMCC 1.15254</strain>
    </source>
</reference>
<feature type="site" description="Important for catalytic activity" evidence="7">
    <location>
        <position position="222"/>
    </location>
</feature>
<name>A0A917BSX8_9PROT</name>
<dbReference type="GO" id="GO:0008932">
    <property type="term" value="F:lytic endotransglycosylase activity"/>
    <property type="evidence" value="ECO:0007669"/>
    <property type="project" value="UniProtKB-UniRule"/>
</dbReference>
<dbReference type="GO" id="GO:0009252">
    <property type="term" value="P:peptidoglycan biosynthetic process"/>
    <property type="evidence" value="ECO:0007669"/>
    <property type="project" value="UniProtKB-UniRule"/>
</dbReference>
<dbReference type="PANTHER" id="PTHR30518">
    <property type="entry name" value="ENDOLYTIC MUREIN TRANSGLYCOSYLASE"/>
    <property type="match status" value="1"/>
</dbReference>
<dbReference type="Pfam" id="PF02618">
    <property type="entry name" value="YceG"/>
    <property type="match status" value="1"/>
</dbReference>
<comment type="subcellular location">
    <subcellularLocation>
        <location evidence="7">Cell inner membrane</location>
        <topology evidence="7">Single-pass membrane protein</topology>
    </subcellularLocation>
</comment>
<feature type="transmembrane region" description="Helical" evidence="7">
    <location>
        <begin position="23"/>
        <end position="46"/>
    </location>
</feature>
<organism evidence="8 9">
    <name type="scientific">Terasakiella brassicae</name>
    <dbReference type="NCBI Taxonomy" id="1634917"/>
    <lineage>
        <taxon>Bacteria</taxon>
        <taxon>Pseudomonadati</taxon>
        <taxon>Pseudomonadota</taxon>
        <taxon>Alphaproteobacteria</taxon>
        <taxon>Rhodospirillales</taxon>
        <taxon>Terasakiellaceae</taxon>
        <taxon>Terasakiella</taxon>
    </lineage>
</organism>
<evidence type="ECO:0000256" key="3">
    <source>
        <dbReference type="ARBA" id="ARBA00022989"/>
    </source>
</evidence>
<dbReference type="CDD" id="cd08010">
    <property type="entry name" value="MltG_like"/>
    <property type="match status" value="1"/>
</dbReference>
<evidence type="ECO:0000256" key="2">
    <source>
        <dbReference type="ARBA" id="ARBA00022692"/>
    </source>
</evidence>
<evidence type="ECO:0000256" key="5">
    <source>
        <dbReference type="ARBA" id="ARBA00023239"/>
    </source>
</evidence>
<keyword evidence="7" id="KW-0997">Cell inner membrane</keyword>
<reference evidence="8" key="1">
    <citation type="journal article" date="2014" name="Int. J. Syst. Evol. Microbiol.">
        <title>Complete genome sequence of Corynebacterium casei LMG S-19264T (=DSM 44701T), isolated from a smear-ripened cheese.</title>
        <authorList>
            <consortium name="US DOE Joint Genome Institute (JGI-PGF)"/>
            <person name="Walter F."/>
            <person name="Albersmeier A."/>
            <person name="Kalinowski J."/>
            <person name="Ruckert C."/>
        </authorList>
    </citation>
    <scope>NUCLEOTIDE SEQUENCE</scope>
    <source>
        <strain evidence="8">CGMCC 1.15254</strain>
    </source>
</reference>
<accession>A0A917BSX8</accession>
<comment type="catalytic activity">
    <reaction evidence="7">
        <text>a peptidoglycan chain = a peptidoglycan chain with N-acetyl-1,6-anhydromuramyl-[peptide] at the reducing end + a peptidoglycan chain with N-acetylglucosamine at the non-reducing end.</text>
        <dbReference type="EC" id="4.2.2.29"/>
    </reaction>
</comment>
<dbReference type="Gene3D" id="3.30.1490.480">
    <property type="entry name" value="Endolytic murein transglycosylase"/>
    <property type="match status" value="1"/>
</dbReference>
<dbReference type="InterPro" id="IPR003770">
    <property type="entry name" value="MLTG-like"/>
</dbReference>
<keyword evidence="9" id="KW-1185">Reference proteome</keyword>